<reference evidence="3" key="1">
    <citation type="submission" date="2016-11" db="EMBL/GenBank/DDBJ databases">
        <authorList>
            <person name="Varghese N."/>
            <person name="Submissions S."/>
        </authorList>
    </citation>
    <scope>NUCLEOTIDE SEQUENCE [LARGE SCALE GENOMIC DNA]</scope>
    <source>
        <strain evidence="3">DSM 22623</strain>
    </source>
</reference>
<dbReference type="CDD" id="cd04793">
    <property type="entry name" value="LanC"/>
    <property type="match status" value="1"/>
</dbReference>
<keyword evidence="1" id="KW-0862">Zinc</keyword>
<evidence type="ECO:0000313" key="2">
    <source>
        <dbReference type="EMBL" id="SHJ46989.1"/>
    </source>
</evidence>
<dbReference type="PRINTS" id="PR01955">
    <property type="entry name" value="LANCFRANKIA"/>
</dbReference>
<dbReference type="STRING" id="570521.SAMN04488508_109106"/>
<sequence>MSTKKELEKKLDEIYNILQNYQTENQNIGVLAGVSGVSLFQFYYARYKDSEEAADKGAEIISQAVESISNGYTFPTFCSGIAGAAWVLDFLSEEEFVDIDNDELLADLDPFLLEAMNGDIERSYFDFLHGATGYGFYFLKRYQNTQSPELKERYRNNVNTLIQALWEAAQKEENGIIWWVFDLNVEEGTKGGNLSLSHGMSSIINFLSRAYLHDDFKDATSKMLDGAIRYILSHKKEDTSQSSWYPSWVHEDVPKEGSSRLAWCYGDLGIGLSMWRGGSVLDNETYKNEALAMVKNSTKRRDLKEAVVLDSGHCHGACGVANIYNHMFQETKEASFQEAADFWLDELLKMAIHKDGDAGFKQWRGDKKEWMNELNLLEGISGIGLTLISFLATFETKWDECLLIS</sequence>
<dbReference type="GO" id="GO:0031179">
    <property type="term" value="P:peptide modification"/>
    <property type="evidence" value="ECO:0007669"/>
    <property type="project" value="InterPro"/>
</dbReference>
<name>A0A1M6JJZ1_9FLAO</name>
<proteinExistence type="predicted"/>
<dbReference type="Proteomes" id="UP000184432">
    <property type="component" value="Unassembled WGS sequence"/>
</dbReference>
<dbReference type="InterPro" id="IPR007822">
    <property type="entry name" value="LANC-like"/>
</dbReference>
<protein>
    <submittedName>
        <fullName evidence="2">Lanthionine synthetase C-like protein</fullName>
    </submittedName>
</protein>
<dbReference type="GO" id="GO:0046872">
    <property type="term" value="F:metal ion binding"/>
    <property type="evidence" value="ECO:0007669"/>
    <property type="project" value="UniProtKB-KW"/>
</dbReference>
<dbReference type="EMBL" id="FQYP01000009">
    <property type="protein sequence ID" value="SHJ46989.1"/>
    <property type="molecule type" value="Genomic_DNA"/>
</dbReference>
<evidence type="ECO:0000313" key="3">
    <source>
        <dbReference type="Proteomes" id="UP000184432"/>
    </source>
</evidence>
<dbReference type="AlphaFoldDB" id="A0A1M6JJZ1"/>
<dbReference type="PRINTS" id="PR01950">
    <property type="entry name" value="LANCSUPER"/>
</dbReference>
<keyword evidence="1" id="KW-0479">Metal-binding</keyword>
<dbReference type="Gene3D" id="1.50.10.20">
    <property type="match status" value="1"/>
</dbReference>
<gene>
    <name evidence="2" type="ORF">SAMN04488508_109106</name>
</gene>
<organism evidence="2 3">
    <name type="scientific">Aquimarina spongiae</name>
    <dbReference type="NCBI Taxonomy" id="570521"/>
    <lineage>
        <taxon>Bacteria</taxon>
        <taxon>Pseudomonadati</taxon>
        <taxon>Bacteroidota</taxon>
        <taxon>Flavobacteriia</taxon>
        <taxon>Flavobacteriales</taxon>
        <taxon>Flavobacteriaceae</taxon>
        <taxon>Aquimarina</taxon>
    </lineage>
</organism>
<feature type="binding site" evidence="1">
    <location>
        <position position="314"/>
    </location>
    <ligand>
        <name>Zn(2+)</name>
        <dbReference type="ChEBI" id="CHEBI:29105"/>
    </ligand>
</feature>
<dbReference type="RefSeq" id="WP_073319897.1">
    <property type="nucleotide sequence ID" value="NZ_FQYP01000009.1"/>
</dbReference>
<keyword evidence="3" id="KW-1185">Reference proteome</keyword>
<dbReference type="OrthoDB" id="6313827at2"/>
<accession>A0A1M6JJZ1</accession>
<evidence type="ECO:0000256" key="1">
    <source>
        <dbReference type="PIRSR" id="PIRSR607822-1"/>
    </source>
</evidence>
<dbReference type="InterPro" id="IPR033889">
    <property type="entry name" value="LanC"/>
</dbReference>
<dbReference type="SMART" id="SM01260">
    <property type="entry name" value="LANC_like"/>
    <property type="match status" value="1"/>
</dbReference>
<dbReference type="SUPFAM" id="SSF158745">
    <property type="entry name" value="LanC-like"/>
    <property type="match status" value="1"/>
</dbReference>
<feature type="binding site" evidence="1">
    <location>
        <position position="264"/>
    </location>
    <ligand>
        <name>Zn(2+)</name>
        <dbReference type="ChEBI" id="CHEBI:29105"/>
    </ligand>
</feature>
<dbReference type="Pfam" id="PF05147">
    <property type="entry name" value="LANC_like"/>
    <property type="match status" value="1"/>
</dbReference>
<feature type="binding site" evidence="1">
    <location>
        <position position="315"/>
    </location>
    <ligand>
        <name>Zn(2+)</name>
        <dbReference type="ChEBI" id="CHEBI:29105"/>
    </ligand>
</feature>